<evidence type="ECO:0000313" key="2">
    <source>
        <dbReference type="Proteomes" id="UP000217289"/>
    </source>
</evidence>
<keyword evidence="2" id="KW-1185">Reference proteome</keyword>
<proteinExistence type="predicted"/>
<dbReference type="KEGG" id="mbd:MEBOL_000510"/>
<protein>
    <submittedName>
        <fullName evidence="1">Uncharacterized protein</fullName>
    </submittedName>
</protein>
<reference evidence="1 2" key="1">
    <citation type="submission" date="2017-06" db="EMBL/GenBank/DDBJ databases">
        <authorList>
            <person name="Kim H.J."/>
            <person name="Triplett B.A."/>
        </authorList>
    </citation>
    <scope>NUCLEOTIDE SEQUENCE [LARGE SCALE GENOMIC DNA]</scope>
    <source>
        <strain evidence="1 2">DSM 14713</strain>
    </source>
</reference>
<dbReference type="AlphaFoldDB" id="A0A286NVC4"/>
<name>A0A286NVC4_9BACT</name>
<gene>
    <name evidence="1" type="ORF">MEBOL_000510</name>
</gene>
<evidence type="ECO:0000313" key="1">
    <source>
        <dbReference type="EMBL" id="ATB27075.1"/>
    </source>
</evidence>
<organism evidence="1 2">
    <name type="scientific">Melittangium boletus DSM 14713</name>
    <dbReference type="NCBI Taxonomy" id="1294270"/>
    <lineage>
        <taxon>Bacteria</taxon>
        <taxon>Pseudomonadati</taxon>
        <taxon>Myxococcota</taxon>
        <taxon>Myxococcia</taxon>
        <taxon>Myxococcales</taxon>
        <taxon>Cystobacterineae</taxon>
        <taxon>Archangiaceae</taxon>
        <taxon>Melittangium</taxon>
    </lineage>
</organism>
<dbReference type="Proteomes" id="UP000217289">
    <property type="component" value="Chromosome"/>
</dbReference>
<accession>A0A286NVC4</accession>
<dbReference type="EMBL" id="CP022163">
    <property type="protein sequence ID" value="ATB27075.1"/>
    <property type="molecule type" value="Genomic_DNA"/>
</dbReference>
<sequence length="266" mass="30613">MTVPQSPVLEFPAMLHDLTSAIRRKVRATGQGWAREYRKTGGFTQPQRMLQVLPGEVLIMDSVADSNLIPRPRWRIYMLLSVFMSLNDGVPKEERQRMEEAFESFCLSTPWGALDHAVSPLPPRSAKRMARRLAALLRFWDVLQGPRYTYRVPDTHHTLDELIKYIYSETLDAWCPGGPTSVREHLALTVERMSRATRDDCMEALLRVIPALVEVDTEFKHREVLCDPGFLRECLNTLSPKDFEDVSSAYKYTVTMQLAAWDRQLE</sequence>